<dbReference type="RefSeq" id="WP_252932156.1">
    <property type="nucleotide sequence ID" value="NZ_JAEUWV010000027.1"/>
</dbReference>
<sequence>MNPIFKLFSILFYVFLAAFLLGGLALVGIQAVGLVTGSGDTITGAKATLAPWVFGAATLCAVSAFVLGYRPEALRAQREQRQRDKEVQFREHRDDARDENSAE</sequence>
<evidence type="ECO:0000256" key="2">
    <source>
        <dbReference type="SAM" id="Phobius"/>
    </source>
</evidence>
<dbReference type="Proteomes" id="UP001205920">
    <property type="component" value="Unassembled WGS sequence"/>
</dbReference>
<keyword evidence="4" id="KW-1185">Reference proteome</keyword>
<feature type="region of interest" description="Disordered" evidence="1">
    <location>
        <begin position="77"/>
        <end position="103"/>
    </location>
</feature>
<accession>A0AAW5HY04</accession>
<organism evidence="3 4">
    <name type="scientific">Corynebacterium lipophilum</name>
    <dbReference type="NCBI Taxonomy" id="2804918"/>
    <lineage>
        <taxon>Bacteria</taxon>
        <taxon>Bacillati</taxon>
        <taxon>Actinomycetota</taxon>
        <taxon>Actinomycetes</taxon>
        <taxon>Mycobacteriales</taxon>
        <taxon>Corynebacteriaceae</taxon>
        <taxon>Corynebacterium</taxon>
    </lineage>
</organism>
<evidence type="ECO:0000313" key="3">
    <source>
        <dbReference type="EMBL" id="MCO6395428.1"/>
    </source>
</evidence>
<dbReference type="EMBL" id="JAEUWV010000027">
    <property type="protein sequence ID" value="MCO6395428.1"/>
    <property type="molecule type" value="Genomic_DNA"/>
</dbReference>
<feature type="transmembrane region" description="Helical" evidence="2">
    <location>
        <begin position="49"/>
        <end position="69"/>
    </location>
</feature>
<keyword evidence="2" id="KW-0472">Membrane</keyword>
<reference evidence="3 4" key="1">
    <citation type="submission" date="2021-01" db="EMBL/GenBank/DDBJ databases">
        <title>Identification and Characterization of Corynebacterium sp.</title>
        <authorList>
            <person name="Luo Q."/>
            <person name="Qu P."/>
            <person name="Chen Q."/>
        </authorList>
    </citation>
    <scope>NUCLEOTIDE SEQUENCE [LARGE SCALE GENOMIC DNA]</scope>
    <source>
        <strain evidence="3 4">MC-18</strain>
    </source>
</reference>
<protein>
    <recommendedName>
        <fullName evidence="5">Secreted protein</fullName>
    </recommendedName>
</protein>
<evidence type="ECO:0008006" key="5">
    <source>
        <dbReference type="Google" id="ProtNLM"/>
    </source>
</evidence>
<name>A0AAW5HY04_9CORY</name>
<gene>
    <name evidence="3" type="ORF">JMN37_10690</name>
</gene>
<evidence type="ECO:0000313" key="4">
    <source>
        <dbReference type="Proteomes" id="UP001205920"/>
    </source>
</evidence>
<keyword evidence="2" id="KW-1133">Transmembrane helix</keyword>
<keyword evidence="2" id="KW-0812">Transmembrane</keyword>
<dbReference type="AlphaFoldDB" id="A0AAW5HY04"/>
<feature type="transmembrane region" description="Helical" evidence="2">
    <location>
        <begin position="7"/>
        <end position="29"/>
    </location>
</feature>
<evidence type="ECO:0000256" key="1">
    <source>
        <dbReference type="SAM" id="MobiDB-lite"/>
    </source>
</evidence>
<proteinExistence type="predicted"/>
<comment type="caution">
    <text evidence="3">The sequence shown here is derived from an EMBL/GenBank/DDBJ whole genome shotgun (WGS) entry which is preliminary data.</text>
</comment>